<accession>I0AKP6</accession>
<evidence type="ECO:0000313" key="10">
    <source>
        <dbReference type="Proteomes" id="UP000007394"/>
    </source>
</evidence>
<organism evidence="9 10">
    <name type="scientific">Ignavibacterium album (strain DSM 19864 / JCM 16511 / NBRC 101810 / Mat9-16)</name>
    <dbReference type="NCBI Taxonomy" id="945713"/>
    <lineage>
        <taxon>Bacteria</taxon>
        <taxon>Pseudomonadati</taxon>
        <taxon>Ignavibacteriota</taxon>
        <taxon>Ignavibacteria</taxon>
        <taxon>Ignavibacteriales</taxon>
        <taxon>Ignavibacteriaceae</taxon>
        <taxon>Ignavibacterium</taxon>
    </lineage>
</organism>
<dbReference type="InterPro" id="IPR013785">
    <property type="entry name" value="Aldolase_TIM"/>
</dbReference>
<keyword evidence="5" id="KW-0456">Lyase</keyword>
<dbReference type="KEGG" id="ial:IALB_1847"/>
<feature type="domain" description="Orotidine 5'-phosphate decarboxylase" evidence="8">
    <location>
        <begin position="16"/>
        <end position="253"/>
    </location>
</feature>
<name>I0AKP6_IGNAJ</name>
<evidence type="ECO:0000256" key="6">
    <source>
        <dbReference type="ARBA" id="ARBA00049157"/>
    </source>
</evidence>
<evidence type="ECO:0000256" key="3">
    <source>
        <dbReference type="ARBA" id="ARBA00022793"/>
    </source>
</evidence>
<keyword evidence="4" id="KW-0665">Pyrimidine biosynthesis</keyword>
<reference evidence="9 10" key="1">
    <citation type="journal article" date="2012" name="Front. Microbiol.">
        <title>Complete genome of Ignavibacterium album, a metabolically versatile, flagellated, facultative anaerobe from the phylum Chlorobi.</title>
        <authorList>
            <person name="Liu Z."/>
            <person name="Frigaard N.-U."/>
            <person name="Vogl K."/>
            <person name="Iino T."/>
            <person name="Ohkuma M."/>
            <person name="Overmann J."/>
            <person name="Bryant D.A."/>
        </authorList>
    </citation>
    <scope>NUCLEOTIDE SEQUENCE [LARGE SCALE GENOMIC DNA]</scope>
    <source>
        <strain evidence="10">DSM 19864 / JCM 16511 / NBRC 101810 / Mat9-16</strain>
    </source>
</reference>
<comment type="pathway">
    <text evidence="1">Pyrimidine metabolism; UMP biosynthesis via de novo pathway; UMP from orotate: step 2/2.</text>
</comment>
<evidence type="ECO:0000256" key="5">
    <source>
        <dbReference type="ARBA" id="ARBA00023239"/>
    </source>
</evidence>
<evidence type="ECO:0000259" key="8">
    <source>
        <dbReference type="SMART" id="SM00934"/>
    </source>
</evidence>
<dbReference type="PATRIC" id="fig|945713.3.peg.1854"/>
<dbReference type="AlphaFoldDB" id="I0AKP6"/>
<dbReference type="UniPathway" id="UPA00070">
    <property type="reaction ID" value="UER00120"/>
</dbReference>
<dbReference type="HOGENOM" id="CLU_060704_1_0_10"/>
<dbReference type="Proteomes" id="UP000007394">
    <property type="component" value="Chromosome"/>
</dbReference>
<evidence type="ECO:0000256" key="2">
    <source>
        <dbReference type="ARBA" id="ARBA00008847"/>
    </source>
</evidence>
<dbReference type="STRING" id="945713.IALB_1847"/>
<dbReference type="InterPro" id="IPR011995">
    <property type="entry name" value="OMPdecase_type-2"/>
</dbReference>
<dbReference type="EC" id="4.1.1.23" evidence="7"/>
<dbReference type="CDD" id="cd04725">
    <property type="entry name" value="OMP_decarboxylase_like"/>
    <property type="match status" value="1"/>
</dbReference>
<dbReference type="Pfam" id="PF00215">
    <property type="entry name" value="OMPdecase"/>
    <property type="match status" value="1"/>
</dbReference>
<comment type="similarity">
    <text evidence="2">Belongs to the OMP decarboxylase family. Type 2 subfamily.</text>
</comment>
<dbReference type="NCBIfam" id="TIGR02127">
    <property type="entry name" value="pyrF_sub2"/>
    <property type="match status" value="1"/>
</dbReference>
<dbReference type="SUPFAM" id="SSF51366">
    <property type="entry name" value="Ribulose-phoshate binding barrel"/>
    <property type="match status" value="1"/>
</dbReference>
<gene>
    <name evidence="9" type="primary">pyrF</name>
    <name evidence="9" type="ordered locus">IALB_1847</name>
</gene>
<dbReference type="InterPro" id="IPR001754">
    <property type="entry name" value="OMPdeCOase_dom"/>
</dbReference>
<evidence type="ECO:0000256" key="7">
    <source>
        <dbReference type="NCBIfam" id="TIGR02127"/>
    </source>
</evidence>
<dbReference type="Gene3D" id="3.20.20.70">
    <property type="entry name" value="Aldolase class I"/>
    <property type="match status" value="1"/>
</dbReference>
<dbReference type="EMBL" id="CP003418">
    <property type="protein sequence ID" value="AFH49553.1"/>
    <property type="molecule type" value="Genomic_DNA"/>
</dbReference>
<dbReference type="InterPro" id="IPR011060">
    <property type="entry name" value="RibuloseP-bd_barrel"/>
</dbReference>
<dbReference type="PANTHER" id="PTHR43375">
    <property type="entry name" value="OROTIDINE 5'-PHOSPHATE DECARBOXYLASE"/>
    <property type="match status" value="1"/>
</dbReference>
<dbReference type="eggNOG" id="COG0284">
    <property type="taxonomic scope" value="Bacteria"/>
</dbReference>
<dbReference type="OrthoDB" id="9808470at2"/>
<evidence type="ECO:0000256" key="1">
    <source>
        <dbReference type="ARBA" id="ARBA00004861"/>
    </source>
</evidence>
<evidence type="ECO:0000313" key="9">
    <source>
        <dbReference type="EMBL" id="AFH49553.1"/>
    </source>
</evidence>
<evidence type="ECO:0000256" key="4">
    <source>
        <dbReference type="ARBA" id="ARBA00022975"/>
    </source>
</evidence>
<dbReference type="GO" id="GO:0044205">
    <property type="term" value="P:'de novo' UMP biosynthetic process"/>
    <property type="evidence" value="ECO:0007669"/>
    <property type="project" value="UniProtKB-UniPathway"/>
</dbReference>
<dbReference type="SMART" id="SM00934">
    <property type="entry name" value="OMPdecase"/>
    <property type="match status" value="1"/>
</dbReference>
<comment type="catalytic activity">
    <reaction evidence="6">
        <text>orotidine 5'-phosphate + H(+) = UMP + CO2</text>
        <dbReference type="Rhea" id="RHEA:11596"/>
        <dbReference type="ChEBI" id="CHEBI:15378"/>
        <dbReference type="ChEBI" id="CHEBI:16526"/>
        <dbReference type="ChEBI" id="CHEBI:57538"/>
        <dbReference type="ChEBI" id="CHEBI:57865"/>
        <dbReference type="EC" id="4.1.1.23"/>
    </reaction>
</comment>
<keyword evidence="3" id="KW-0210">Decarboxylase</keyword>
<sequence>MKALDKLLLKNDELKFVCVGLDSDLNKIPKYLLSETEPILEFNRNIVEATKEFAAAYKINFAFYEALGQKGFEIIEKTLEFIPDDILTIADAKRGDIENTSEMYAKSVFEHFGFDAITLHPYMGKDSLQPFLNYKDKLNFILALTSNPGYIDFEKQILKDGTFLYQKVISSVAQWNQYKNCGIVFGATNLDELQLNINLFSDLSILLPGVGAQGGSFEDVIKIFHQHKRKNFIVNVSRAMIYLSSDKDFSQLAEKEIQKLNDIAKTIFIK</sequence>
<dbReference type="RefSeq" id="WP_014560702.1">
    <property type="nucleotide sequence ID" value="NC_017464.1"/>
</dbReference>
<keyword evidence="10" id="KW-1185">Reference proteome</keyword>
<dbReference type="PANTHER" id="PTHR43375:SF1">
    <property type="entry name" value="OROTIDINE 5'-PHOSPHATE DECARBOXYLASE"/>
    <property type="match status" value="1"/>
</dbReference>
<proteinExistence type="inferred from homology"/>
<protein>
    <recommendedName>
        <fullName evidence="7">Orotidine-5'-phosphate decarboxylase</fullName>
        <ecNumber evidence="7">4.1.1.23</ecNumber>
    </recommendedName>
</protein>
<dbReference type="GO" id="GO:0006207">
    <property type="term" value="P:'de novo' pyrimidine nucleobase biosynthetic process"/>
    <property type="evidence" value="ECO:0007669"/>
    <property type="project" value="InterPro"/>
</dbReference>
<dbReference type="GO" id="GO:0004590">
    <property type="term" value="F:orotidine-5'-phosphate decarboxylase activity"/>
    <property type="evidence" value="ECO:0007669"/>
    <property type="project" value="UniProtKB-UniRule"/>
</dbReference>